<dbReference type="InterPro" id="IPR001647">
    <property type="entry name" value="HTH_TetR"/>
</dbReference>
<dbReference type="PANTHER" id="PTHR47506:SF3">
    <property type="entry name" value="HTH-TYPE TRANSCRIPTIONAL REGULATOR LMRA"/>
    <property type="match status" value="1"/>
</dbReference>
<dbReference type="InterPro" id="IPR036271">
    <property type="entry name" value="Tet_transcr_reg_TetR-rel_C_sf"/>
</dbReference>
<dbReference type="PRINTS" id="PR00455">
    <property type="entry name" value="HTHTETR"/>
</dbReference>
<evidence type="ECO:0000313" key="6">
    <source>
        <dbReference type="EMBL" id="REL26301.1"/>
    </source>
</evidence>
<dbReference type="Proteomes" id="UP000256478">
    <property type="component" value="Unassembled WGS sequence"/>
</dbReference>
<dbReference type="InterPro" id="IPR009057">
    <property type="entry name" value="Homeodomain-like_sf"/>
</dbReference>
<dbReference type="PROSITE" id="PS50977">
    <property type="entry name" value="HTH_TETR_2"/>
    <property type="match status" value="1"/>
</dbReference>
<sequence>MRDPEQTRQLILEVSGDEIRKNGFQATSLSTILSRCNISKGALYHHFANKHELGYAVVEEVFTPMFLATWEPAVTQADPLEGLCNFFHAAANDMSCEDVVCGCPLNNLCLEMASVDEGFRLRTLMMQQKLNTLISENLRRVSDQLRNDIDYSQVAYFIVSGFNGSTSLSKGTQEKALFQTVMAELCRYIKSLKRSD</sequence>
<dbReference type="SUPFAM" id="SSF46689">
    <property type="entry name" value="Homeodomain-like"/>
    <property type="match status" value="1"/>
</dbReference>
<feature type="domain" description="HTH tetR-type" evidence="5">
    <location>
        <begin position="5"/>
        <end position="65"/>
    </location>
</feature>
<dbReference type="RefSeq" id="WP_116007421.1">
    <property type="nucleotide sequence ID" value="NZ_QUOU01000001.1"/>
</dbReference>
<organism evidence="6 7">
    <name type="scientific">Thalassotalea euphylliae</name>
    <dbReference type="NCBI Taxonomy" id="1655234"/>
    <lineage>
        <taxon>Bacteria</taxon>
        <taxon>Pseudomonadati</taxon>
        <taxon>Pseudomonadota</taxon>
        <taxon>Gammaproteobacteria</taxon>
        <taxon>Alteromonadales</taxon>
        <taxon>Colwelliaceae</taxon>
        <taxon>Thalassotalea</taxon>
    </lineage>
</organism>
<dbReference type="InterPro" id="IPR023772">
    <property type="entry name" value="DNA-bd_HTH_TetR-type_CS"/>
</dbReference>
<dbReference type="PROSITE" id="PS01081">
    <property type="entry name" value="HTH_TETR_1"/>
    <property type="match status" value="1"/>
</dbReference>
<protein>
    <submittedName>
        <fullName evidence="6">TetR/AcrR family transcriptional regulator</fullName>
    </submittedName>
</protein>
<keyword evidence="3" id="KW-0804">Transcription</keyword>
<evidence type="ECO:0000259" key="5">
    <source>
        <dbReference type="PROSITE" id="PS50977"/>
    </source>
</evidence>
<accession>A0A3E0TNW2</accession>
<evidence type="ECO:0000256" key="3">
    <source>
        <dbReference type="ARBA" id="ARBA00023163"/>
    </source>
</evidence>
<dbReference type="Gene3D" id="1.10.357.10">
    <property type="entry name" value="Tetracycline Repressor, domain 2"/>
    <property type="match status" value="1"/>
</dbReference>
<proteinExistence type="predicted"/>
<dbReference type="OrthoDB" id="5816932at2"/>
<gene>
    <name evidence="6" type="ORF">DXX93_06700</name>
</gene>
<keyword evidence="1" id="KW-0805">Transcription regulation</keyword>
<dbReference type="AlphaFoldDB" id="A0A3E0TNW2"/>
<name>A0A3E0TNW2_9GAMM</name>
<comment type="caution">
    <text evidence="6">The sequence shown here is derived from an EMBL/GenBank/DDBJ whole genome shotgun (WGS) entry which is preliminary data.</text>
</comment>
<dbReference type="Pfam" id="PF21993">
    <property type="entry name" value="TetR_C_13_2"/>
    <property type="match status" value="1"/>
</dbReference>
<evidence type="ECO:0000256" key="1">
    <source>
        <dbReference type="ARBA" id="ARBA00023015"/>
    </source>
</evidence>
<feature type="DNA-binding region" description="H-T-H motif" evidence="4">
    <location>
        <begin position="28"/>
        <end position="47"/>
    </location>
</feature>
<evidence type="ECO:0000256" key="4">
    <source>
        <dbReference type="PROSITE-ProRule" id="PRU00335"/>
    </source>
</evidence>
<dbReference type="PANTHER" id="PTHR47506">
    <property type="entry name" value="TRANSCRIPTIONAL REGULATORY PROTEIN"/>
    <property type="match status" value="1"/>
</dbReference>
<dbReference type="InterPro" id="IPR054156">
    <property type="entry name" value="YxaF_TetR_C"/>
</dbReference>
<dbReference type="SUPFAM" id="SSF48498">
    <property type="entry name" value="Tetracyclin repressor-like, C-terminal domain"/>
    <property type="match status" value="1"/>
</dbReference>
<dbReference type="Pfam" id="PF00440">
    <property type="entry name" value="TetR_N"/>
    <property type="match status" value="1"/>
</dbReference>
<dbReference type="GO" id="GO:0003677">
    <property type="term" value="F:DNA binding"/>
    <property type="evidence" value="ECO:0007669"/>
    <property type="project" value="UniProtKB-UniRule"/>
</dbReference>
<evidence type="ECO:0000256" key="2">
    <source>
        <dbReference type="ARBA" id="ARBA00023125"/>
    </source>
</evidence>
<evidence type="ECO:0000313" key="7">
    <source>
        <dbReference type="Proteomes" id="UP000256478"/>
    </source>
</evidence>
<dbReference type="EMBL" id="QUOU01000001">
    <property type="protein sequence ID" value="REL26301.1"/>
    <property type="molecule type" value="Genomic_DNA"/>
</dbReference>
<keyword evidence="2 4" id="KW-0238">DNA-binding</keyword>
<reference evidence="6 7" key="1">
    <citation type="submission" date="2018-08" db="EMBL/GenBank/DDBJ databases">
        <title>Thalassotalea euphylliae genome.</title>
        <authorList>
            <person name="Summers S."/>
            <person name="Rice S.A."/>
            <person name="Freckelton M.L."/>
            <person name="Nedved B.T."/>
            <person name="Hadfield M.G."/>
        </authorList>
    </citation>
    <scope>NUCLEOTIDE SEQUENCE [LARGE SCALE GENOMIC DNA]</scope>
    <source>
        <strain evidence="6 7">H1</strain>
    </source>
</reference>